<evidence type="ECO:0000313" key="2">
    <source>
        <dbReference type="EMBL" id="RZF23255.1"/>
    </source>
</evidence>
<keyword evidence="1" id="KW-0812">Transmembrane</keyword>
<dbReference type="RefSeq" id="WP_114706202.1">
    <property type="nucleotide sequence ID" value="NZ_QDKL01000001.1"/>
</dbReference>
<organism evidence="2 3">
    <name type="scientific">Halobacteriovorax vibrionivorans</name>
    <dbReference type="NCBI Taxonomy" id="2152716"/>
    <lineage>
        <taxon>Bacteria</taxon>
        <taxon>Pseudomonadati</taxon>
        <taxon>Bdellovibrionota</taxon>
        <taxon>Bacteriovoracia</taxon>
        <taxon>Bacteriovoracales</taxon>
        <taxon>Halobacteriovoraceae</taxon>
        <taxon>Halobacteriovorax</taxon>
    </lineage>
</organism>
<evidence type="ECO:0000256" key="1">
    <source>
        <dbReference type="SAM" id="Phobius"/>
    </source>
</evidence>
<protein>
    <recommendedName>
        <fullName evidence="4">SPOR domain-containing protein</fullName>
    </recommendedName>
</protein>
<proteinExistence type="predicted"/>
<dbReference type="Proteomes" id="UP000443582">
    <property type="component" value="Unassembled WGS sequence"/>
</dbReference>
<feature type="transmembrane region" description="Helical" evidence="1">
    <location>
        <begin position="210"/>
        <end position="230"/>
    </location>
</feature>
<comment type="caution">
    <text evidence="2">The sequence shown here is derived from an EMBL/GenBank/DDBJ whole genome shotgun (WGS) entry which is preliminary data.</text>
</comment>
<keyword evidence="1" id="KW-0472">Membrane</keyword>
<evidence type="ECO:0008006" key="4">
    <source>
        <dbReference type="Google" id="ProtNLM"/>
    </source>
</evidence>
<dbReference type="EMBL" id="QDKL01000001">
    <property type="protein sequence ID" value="RZF23255.1"/>
    <property type="molecule type" value="Genomic_DNA"/>
</dbReference>
<reference evidence="3" key="1">
    <citation type="journal article" date="2019" name="Int. J. Syst. Evol. Microbiol.">
        <title>Halobacteriovorax valvorus sp. nov., a novel prokaryotic predator isolated from coastal seawater of China.</title>
        <authorList>
            <person name="Chen M.-X."/>
        </authorList>
    </citation>
    <scope>NUCLEOTIDE SEQUENCE [LARGE SCALE GENOMIC DNA]</scope>
    <source>
        <strain evidence="3">BL9</strain>
    </source>
</reference>
<name>A0ABY0IL83_9BACT</name>
<sequence length="441" mass="52174">MNKVSEELKFFHNDYVAFRDWLCLDIQNVTWQGKYREDFERFWQAFFDEDLTLFQISKRFTYLIENINVGPLESWFIWLRDKFNCYVFISRGITIEELAQNLHQNERDIAILLRSFFVEVFPEHEEYINRNFTINDILSSNKSTTVQKLVDDLGVDLTFSGSHNHEILTSMEVTLYQEWVYFVRKMEKDFKVRNFNLSRIKLRDNLSSKIQTMAQIFAFVGIAIFLVWAIEYANKTYESYLADKISVYEPQFRWENEGLKFTEETIADQEQIAQFELDIKDIENVDDSENFLGETLEDEERDEVESEVVLTSIDTLPRDISSADREQSSFEEDIKGGGYRDSRYGNTKVYRVMMNSADTDETRRRLSRLLDLYKVTQVDNVKPGLAVPGGFYYNLYVPRSHLKDFMAQVKGDDAVVIYESRTRTRRNPPGKNKVFIWLKTI</sequence>
<keyword evidence="1" id="KW-1133">Transmembrane helix</keyword>
<evidence type="ECO:0000313" key="3">
    <source>
        <dbReference type="Proteomes" id="UP000443582"/>
    </source>
</evidence>
<keyword evidence="3" id="KW-1185">Reference proteome</keyword>
<accession>A0ABY0IL83</accession>
<gene>
    <name evidence="2" type="ORF">DAY19_05655</name>
</gene>